<feature type="compositionally biased region" description="Low complexity" evidence="6">
    <location>
        <begin position="250"/>
        <end position="268"/>
    </location>
</feature>
<evidence type="ECO:0000256" key="4">
    <source>
        <dbReference type="ARBA" id="ARBA00035707"/>
    </source>
</evidence>
<proteinExistence type="inferred from homology"/>
<keyword evidence="3" id="KW-0687">Ribonucleoprotein</keyword>
<dbReference type="EMBL" id="CAXLJM020000007">
    <property type="protein sequence ID" value="CAL8073677.1"/>
    <property type="molecule type" value="Genomic_DNA"/>
</dbReference>
<dbReference type="InterPro" id="IPR043141">
    <property type="entry name" value="Ribosomal_uL10-like_sf"/>
</dbReference>
<comment type="caution">
    <text evidence="7">The sequence shown here is derived from an EMBL/GenBank/DDBJ whole genome shotgun (WGS) entry which is preliminary data.</text>
</comment>
<evidence type="ECO:0000256" key="1">
    <source>
        <dbReference type="ARBA" id="ARBA00008889"/>
    </source>
</evidence>
<evidence type="ECO:0000313" key="7">
    <source>
        <dbReference type="EMBL" id="CAL8073677.1"/>
    </source>
</evidence>
<evidence type="ECO:0000256" key="2">
    <source>
        <dbReference type="ARBA" id="ARBA00022980"/>
    </source>
</evidence>
<dbReference type="Pfam" id="PF00466">
    <property type="entry name" value="Ribosomal_L10"/>
    <property type="match status" value="1"/>
</dbReference>
<keyword evidence="2" id="KW-0689">Ribosomal protein</keyword>
<evidence type="ECO:0000256" key="3">
    <source>
        <dbReference type="ARBA" id="ARBA00023274"/>
    </source>
</evidence>
<comment type="similarity">
    <text evidence="1">Belongs to the universal ribosomal protein uL10 family.</text>
</comment>
<gene>
    <name evidence="7" type="ORF">ODALV1_LOCUS2670</name>
</gene>
<evidence type="ECO:0000256" key="6">
    <source>
        <dbReference type="SAM" id="MobiDB-lite"/>
    </source>
</evidence>
<organism evidence="7 8">
    <name type="scientific">Orchesella dallaii</name>
    <dbReference type="NCBI Taxonomy" id="48710"/>
    <lineage>
        <taxon>Eukaryota</taxon>
        <taxon>Metazoa</taxon>
        <taxon>Ecdysozoa</taxon>
        <taxon>Arthropoda</taxon>
        <taxon>Hexapoda</taxon>
        <taxon>Collembola</taxon>
        <taxon>Entomobryomorpha</taxon>
        <taxon>Entomobryoidea</taxon>
        <taxon>Orchesellidae</taxon>
        <taxon>Orchesellinae</taxon>
        <taxon>Orchesella</taxon>
    </lineage>
</organism>
<reference evidence="7 8" key="1">
    <citation type="submission" date="2024-08" db="EMBL/GenBank/DDBJ databases">
        <authorList>
            <person name="Cucini C."/>
            <person name="Frati F."/>
        </authorList>
    </citation>
    <scope>NUCLEOTIDE SEQUENCE [LARGE SCALE GENOMIC DNA]</scope>
</reference>
<dbReference type="PANTHER" id="PTHR11560">
    <property type="entry name" value="39S RIBOSOMAL PROTEIN L10, MITOCHONDRIAL"/>
    <property type="match status" value="1"/>
</dbReference>
<dbReference type="Gene3D" id="3.30.70.1730">
    <property type="match status" value="1"/>
</dbReference>
<protein>
    <recommendedName>
        <fullName evidence="4">Large ribosomal subunit protein uL10m</fullName>
    </recommendedName>
    <alternativeName>
        <fullName evidence="5">39S ribosomal protein L10, mitochondrial</fullName>
    </alternativeName>
</protein>
<feature type="region of interest" description="Disordered" evidence="6">
    <location>
        <begin position="239"/>
        <end position="275"/>
    </location>
</feature>
<dbReference type="Proteomes" id="UP001642540">
    <property type="component" value="Unassembled WGS sequence"/>
</dbReference>
<name>A0ABP1PUP8_9HEXA</name>
<dbReference type="InterPro" id="IPR047865">
    <property type="entry name" value="Ribosomal_uL10_bac_type"/>
</dbReference>
<dbReference type="InterPro" id="IPR001790">
    <property type="entry name" value="Ribosomal_uL10"/>
</dbReference>
<keyword evidence="8" id="KW-1185">Reference proteome</keyword>
<sequence>MLFLAKSPTSKELCSSLWNLMVQQLRYSNRPNLKRPLPPHFNRARMLAVCEPVYPKPPRNCEKDALIVKNTENILQDNLYAIFLARKLRKDLQDHPVTCIFHYNSFTQHELINIRGSLYDMNFDMKIQPEINRNMVRLALTGTRWAPLIPLAESRTALGFCKGDDINKLLKALKKMPQFLLIAMVAYDRILSKNAVEELARLRDITNVRAQLCSTLALQSVTLSQNLTANINALSHSLTTYSQPGEDTRSSSSSSDSDSDSDSSSSSHSDGEKGK</sequence>
<evidence type="ECO:0000256" key="5">
    <source>
        <dbReference type="ARBA" id="ARBA00035716"/>
    </source>
</evidence>
<dbReference type="SUPFAM" id="SSF160369">
    <property type="entry name" value="Ribosomal protein L10-like"/>
    <property type="match status" value="1"/>
</dbReference>
<evidence type="ECO:0000313" key="8">
    <source>
        <dbReference type="Proteomes" id="UP001642540"/>
    </source>
</evidence>
<accession>A0ABP1PUP8</accession>